<dbReference type="Proteomes" id="UP000314294">
    <property type="component" value="Unassembled WGS sequence"/>
</dbReference>
<keyword evidence="3" id="KW-1185">Reference proteome</keyword>
<evidence type="ECO:0000256" key="1">
    <source>
        <dbReference type="SAM" id="MobiDB-lite"/>
    </source>
</evidence>
<evidence type="ECO:0000313" key="2">
    <source>
        <dbReference type="EMBL" id="TNN64841.1"/>
    </source>
</evidence>
<protein>
    <submittedName>
        <fullName evidence="2">Uncharacterized protein</fullName>
    </submittedName>
</protein>
<proteinExistence type="predicted"/>
<dbReference type="EMBL" id="SRLO01000245">
    <property type="protein sequence ID" value="TNN64841.1"/>
    <property type="molecule type" value="Genomic_DNA"/>
</dbReference>
<comment type="caution">
    <text evidence="2">The sequence shown here is derived from an EMBL/GenBank/DDBJ whole genome shotgun (WGS) entry which is preliminary data.</text>
</comment>
<sequence>MELRGTHCSGYRPSRYTKINDHNTIGRRWTSLSFACVNTKTHGQLHGVYMREPPMVPVFLWAAGCSDLPRSAALTEAFEEPSRRRPPPEQTLVNRRHENRRDGDAAPAALERKCLSNCKFISE</sequence>
<feature type="compositionally biased region" description="Basic and acidic residues" evidence="1">
    <location>
        <begin position="95"/>
        <end position="106"/>
    </location>
</feature>
<organism evidence="2 3">
    <name type="scientific">Liparis tanakae</name>
    <name type="common">Tanaka's snailfish</name>
    <dbReference type="NCBI Taxonomy" id="230148"/>
    <lineage>
        <taxon>Eukaryota</taxon>
        <taxon>Metazoa</taxon>
        <taxon>Chordata</taxon>
        <taxon>Craniata</taxon>
        <taxon>Vertebrata</taxon>
        <taxon>Euteleostomi</taxon>
        <taxon>Actinopterygii</taxon>
        <taxon>Neopterygii</taxon>
        <taxon>Teleostei</taxon>
        <taxon>Neoteleostei</taxon>
        <taxon>Acanthomorphata</taxon>
        <taxon>Eupercaria</taxon>
        <taxon>Perciformes</taxon>
        <taxon>Cottioidei</taxon>
        <taxon>Cottales</taxon>
        <taxon>Liparidae</taxon>
        <taxon>Liparis</taxon>
    </lineage>
</organism>
<feature type="region of interest" description="Disordered" evidence="1">
    <location>
        <begin position="76"/>
        <end position="106"/>
    </location>
</feature>
<gene>
    <name evidence="2" type="ORF">EYF80_024932</name>
</gene>
<evidence type="ECO:0000313" key="3">
    <source>
        <dbReference type="Proteomes" id="UP000314294"/>
    </source>
</evidence>
<name>A0A4Z2HGW1_9TELE</name>
<accession>A0A4Z2HGW1</accession>
<dbReference type="AlphaFoldDB" id="A0A4Z2HGW1"/>
<reference evidence="2 3" key="1">
    <citation type="submission" date="2019-03" db="EMBL/GenBank/DDBJ databases">
        <title>First draft genome of Liparis tanakae, snailfish: a comprehensive survey of snailfish specific genes.</title>
        <authorList>
            <person name="Kim W."/>
            <person name="Song I."/>
            <person name="Jeong J.-H."/>
            <person name="Kim D."/>
            <person name="Kim S."/>
            <person name="Ryu S."/>
            <person name="Song J.Y."/>
            <person name="Lee S.K."/>
        </authorList>
    </citation>
    <scope>NUCLEOTIDE SEQUENCE [LARGE SCALE GENOMIC DNA]</scope>
    <source>
        <tissue evidence="2">Muscle</tissue>
    </source>
</reference>